<reference evidence="1 2" key="1">
    <citation type="submission" date="2016-05" db="EMBL/GenBank/DDBJ databases">
        <title>Single-cell genome of chain-forming Candidatus Thiomargarita nelsonii and comparison to other large sulfur-oxidizing bacteria.</title>
        <authorList>
            <person name="Winkel M."/>
            <person name="Salman V."/>
            <person name="Woyke T."/>
            <person name="Schulz-Vogt H."/>
            <person name="Richter M."/>
            <person name="Flood B."/>
            <person name="Bailey J."/>
            <person name="Amann R."/>
            <person name="Mussmann M."/>
        </authorList>
    </citation>
    <scope>NUCLEOTIDE SEQUENCE [LARGE SCALE GENOMIC DNA]</scope>
    <source>
        <strain evidence="1 2">THI036</strain>
    </source>
</reference>
<dbReference type="Proteomes" id="UP000076962">
    <property type="component" value="Unassembled WGS sequence"/>
</dbReference>
<dbReference type="AlphaFoldDB" id="A0A176S4B9"/>
<gene>
    <name evidence="1" type="ORF">THIOM_001411</name>
</gene>
<name>A0A176S4B9_9GAMM</name>
<dbReference type="EMBL" id="LUTY01000748">
    <property type="protein sequence ID" value="OAD22774.1"/>
    <property type="molecule type" value="Genomic_DNA"/>
</dbReference>
<evidence type="ECO:0000313" key="1">
    <source>
        <dbReference type="EMBL" id="OAD22774.1"/>
    </source>
</evidence>
<proteinExistence type="predicted"/>
<evidence type="ECO:0000313" key="2">
    <source>
        <dbReference type="Proteomes" id="UP000076962"/>
    </source>
</evidence>
<comment type="caution">
    <text evidence="1">The sequence shown here is derived from an EMBL/GenBank/DDBJ whole genome shotgun (WGS) entry which is preliminary data.</text>
</comment>
<accession>A0A176S4B9</accession>
<organism evidence="1 2">
    <name type="scientific">Candidatus Thiomargarita nelsonii</name>
    <dbReference type="NCBI Taxonomy" id="1003181"/>
    <lineage>
        <taxon>Bacteria</taxon>
        <taxon>Pseudomonadati</taxon>
        <taxon>Pseudomonadota</taxon>
        <taxon>Gammaproteobacteria</taxon>
        <taxon>Thiotrichales</taxon>
        <taxon>Thiotrichaceae</taxon>
        <taxon>Thiomargarita</taxon>
    </lineage>
</organism>
<protein>
    <submittedName>
        <fullName evidence="1">Uncharacterized protein</fullName>
    </submittedName>
</protein>
<keyword evidence="2" id="KW-1185">Reference proteome</keyword>
<sequence>MPHSPLTSFLQSICEHRYERQAQFVRFFVAHQKRCGFQPYQNQSRHVFYGV</sequence>